<evidence type="ECO:0000313" key="2">
    <source>
        <dbReference type="EMBL" id="KDO27594.1"/>
    </source>
</evidence>
<dbReference type="VEuPathDB" id="FungiDB:SPRG_06862"/>
<keyword evidence="3" id="KW-1185">Reference proteome</keyword>
<organism evidence="2 3">
    <name type="scientific">Saprolegnia parasitica (strain CBS 223.65)</name>
    <dbReference type="NCBI Taxonomy" id="695850"/>
    <lineage>
        <taxon>Eukaryota</taxon>
        <taxon>Sar</taxon>
        <taxon>Stramenopiles</taxon>
        <taxon>Oomycota</taxon>
        <taxon>Saprolegniomycetes</taxon>
        <taxon>Saprolegniales</taxon>
        <taxon>Saprolegniaceae</taxon>
        <taxon>Saprolegnia</taxon>
    </lineage>
</organism>
<dbReference type="Proteomes" id="UP000030745">
    <property type="component" value="Unassembled WGS sequence"/>
</dbReference>
<protein>
    <submittedName>
        <fullName evidence="2">Uncharacterized protein</fullName>
    </submittedName>
</protein>
<dbReference type="KEGG" id="spar:SPRG_06862"/>
<keyword evidence="1" id="KW-0732">Signal</keyword>
<accession>A0A067CA07</accession>
<sequence length="220" mass="24623">MIVLRLIVYLLACDATVIQSRKGGSSAWVKRTRLYAIMSSAPSTSTDPDAGVNNHAILEAIDAILMLWKRVYDSDESKPDGDDARETCVATVRLLEMLVGVTDQLENCLHRILYHVADFSRPSRCTFLHTLQEPYVKTFLATLYLGKMVTSRSKEHEWFHAIVEGLAGMKYKPWAGAATVNDDNFIKDLKHFAGMHAETFLRRKSAKSVVSGIFKAVLSK</sequence>
<dbReference type="GeneID" id="24129184"/>
<proteinExistence type="predicted"/>
<feature type="signal peptide" evidence="1">
    <location>
        <begin position="1"/>
        <end position="15"/>
    </location>
</feature>
<gene>
    <name evidence="2" type="ORF">SPRG_06862</name>
</gene>
<feature type="chain" id="PRO_5012587851" evidence="1">
    <location>
        <begin position="16"/>
        <end position="220"/>
    </location>
</feature>
<name>A0A067CA07_SAPPC</name>
<evidence type="ECO:0000313" key="3">
    <source>
        <dbReference type="Proteomes" id="UP000030745"/>
    </source>
</evidence>
<evidence type="ECO:0000256" key="1">
    <source>
        <dbReference type="SAM" id="SignalP"/>
    </source>
</evidence>
<dbReference type="EMBL" id="KK583216">
    <property type="protein sequence ID" value="KDO27594.1"/>
    <property type="molecule type" value="Genomic_DNA"/>
</dbReference>
<dbReference type="RefSeq" id="XP_012201718.1">
    <property type="nucleotide sequence ID" value="XM_012346328.1"/>
</dbReference>
<reference evidence="2 3" key="1">
    <citation type="journal article" date="2013" name="PLoS Genet.">
        <title>Distinctive expansion of potential virulence genes in the genome of the oomycete fish pathogen Saprolegnia parasitica.</title>
        <authorList>
            <person name="Jiang R.H."/>
            <person name="de Bruijn I."/>
            <person name="Haas B.J."/>
            <person name="Belmonte R."/>
            <person name="Lobach L."/>
            <person name="Christie J."/>
            <person name="van den Ackerveken G."/>
            <person name="Bottin A."/>
            <person name="Bulone V."/>
            <person name="Diaz-Moreno S.M."/>
            <person name="Dumas B."/>
            <person name="Fan L."/>
            <person name="Gaulin E."/>
            <person name="Govers F."/>
            <person name="Grenville-Briggs L.J."/>
            <person name="Horner N.R."/>
            <person name="Levin J.Z."/>
            <person name="Mammella M."/>
            <person name="Meijer H.J."/>
            <person name="Morris P."/>
            <person name="Nusbaum C."/>
            <person name="Oome S."/>
            <person name="Phillips A.J."/>
            <person name="van Rooyen D."/>
            <person name="Rzeszutek E."/>
            <person name="Saraiva M."/>
            <person name="Secombes C.J."/>
            <person name="Seidl M.F."/>
            <person name="Snel B."/>
            <person name="Stassen J.H."/>
            <person name="Sykes S."/>
            <person name="Tripathy S."/>
            <person name="van den Berg H."/>
            <person name="Vega-Arreguin J.C."/>
            <person name="Wawra S."/>
            <person name="Young S.K."/>
            <person name="Zeng Q."/>
            <person name="Dieguez-Uribeondo J."/>
            <person name="Russ C."/>
            <person name="Tyler B.M."/>
            <person name="van West P."/>
        </authorList>
    </citation>
    <scope>NUCLEOTIDE SEQUENCE [LARGE SCALE GENOMIC DNA]</scope>
    <source>
        <strain evidence="2 3">CBS 223.65</strain>
    </source>
</reference>
<dbReference type="AlphaFoldDB" id="A0A067CA07"/>